<accession>A0ABU9I8J9</accession>
<sequence length="113" mass="13006">MTNKEIIILCLVIVYISTALILLITAYVKYKTFLELKRKIEPEYVENLGGLWVNDGGGWFAGTFQFRTPLPIEDKSNDESIKKAVSEHNKIITYYWIWMISILPVGLLVKLLV</sequence>
<keyword evidence="1" id="KW-0812">Transmembrane</keyword>
<evidence type="ECO:0000313" key="3">
    <source>
        <dbReference type="Proteomes" id="UP001393056"/>
    </source>
</evidence>
<feature type="transmembrane region" description="Helical" evidence="1">
    <location>
        <begin position="6"/>
        <end position="28"/>
    </location>
</feature>
<feature type="transmembrane region" description="Helical" evidence="1">
    <location>
        <begin position="92"/>
        <end position="112"/>
    </location>
</feature>
<organism evidence="2 3">
    <name type="scientific">Flavobacterium helocola</name>
    <dbReference type="NCBI Taxonomy" id="3139139"/>
    <lineage>
        <taxon>Bacteria</taxon>
        <taxon>Pseudomonadati</taxon>
        <taxon>Bacteroidota</taxon>
        <taxon>Flavobacteriia</taxon>
        <taxon>Flavobacteriales</taxon>
        <taxon>Flavobacteriaceae</taxon>
        <taxon>Flavobacterium</taxon>
    </lineage>
</organism>
<dbReference type="Proteomes" id="UP001393056">
    <property type="component" value="Unassembled WGS sequence"/>
</dbReference>
<reference evidence="2 3" key="1">
    <citation type="submission" date="2024-04" db="EMBL/GenBank/DDBJ databases">
        <title>Flavobacterium sp. DGU41 16S ribosomal RNA gene Genome sequencing and assembly.</title>
        <authorList>
            <person name="Park S."/>
        </authorList>
    </citation>
    <scope>NUCLEOTIDE SEQUENCE [LARGE SCALE GENOMIC DNA]</scope>
    <source>
        <strain evidence="2 3">DGU41</strain>
    </source>
</reference>
<dbReference type="EMBL" id="JBBYHT010000006">
    <property type="protein sequence ID" value="MEL1248743.1"/>
    <property type="molecule type" value="Genomic_DNA"/>
</dbReference>
<keyword evidence="3" id="KW-1185">Reference proteome</keyword>
<keyword evidence="1" id="KW-0472">Membrane</keyword>
<proteinExistence type="predicted"/>
<protein>
    <submittedName>
        <fullName evidence="2">Uncharacterized protein</fullName>
    </submittedName>
</protein>
<comment type="caution">
    <text evidence="2">The sequence shown here is derived from an EMBL/GenBank/DDBJ whole genome shotgun (WGS) entry which is preliminary data.</text>
</comment>
<evidence type="ECO:0000256" key="1">
    <source>
        <dbReference type="SAM" id="Phobius"/>
    </source>
</evidence>
<dbReference type="RefSeq" id="WP_026724975.1">
    <property type="nucleotide sequence ID" value="NZ_JBBYHT010000006.1"/>
</dbReference>
<keyword evidence="1" id="KW-1133">Transmembrane helix</keyword>
<evidence type="ECO:0000313" key="2">
    <source>
        <dbReference type="EMBL" id="MEL1248743.1"/>
    </source>
</evidence>
<gene>
    <name evidence="2" type="ORF">AAEO58_11885</name>
</gene>
<name>A0ABU9I8J9_9FLAO</name>